<proteinExistence type="predicted"/>
<keyword evidence="3" id="KW-1185">Reference proteome</keyword>
<protein>
    <submittedName>
        <fullName evidence="2">Putative DNA binding domain-containing protein</fullName>
    </submittedName>
</protein>
<reference evidence="2 3" key="1">
    <citation type="submission" date="2020-07" db="EMBL/GenBank/DDBJ databases">
        <title>Bacterium isolated from marine sediment.</title>
        <authorList>
            <person name="Shang D."/>
        </authorList>
    </citation>
    <scope>NUCLEOTIDE SEQUENCE [LARGE SCALE GENOMIC DNA]</scope>
    <source>
        <strain evidence="2 3">F6074</strain>
    </source>
</reference>
<dbReference type="PANTHER" id="PTHR30595">
    <property type="entry name" value="GLPR-RELATED TRANSCRIPTIONAL REPRESSOR"/>
    <property type="match status" value="1"/>
</dbReference>
<evidence type="ECO:0000313" key="3">
    <source>
        <dbReference type="Proteomes" id="UP000541857"/>
    </source>
</evidence>
<evidence type="ECO:0000313" key="2">
    <source>
        <dbReference type="EMBL" id="MBA6151447.1"/>
    </source>
</evidence>
<name>A0A7W2M2C4_9FLAO</name>
<dbReference type="EMBL" id="JACGLT010000001">
    <property type="protein sequence ID" value="MBA6151447.1"/>
    <property type="molecule type" value="Genomic_DNA"/>
</dbReference>
<organism evidence="2 3">
    <name type="scientific">Gelidibacter maritimus</name>
    <dbReference type="NCBI Taxonomy" id="2761487"/>
    <lineage>
        <taxon>Bacteria</taxon>
        <taxon>Pseudomonadati</taxon>
        <taxon>Bacteroidota</taxon>
        <taxon>Flavobacteriia</taxon>
        <taxon>Flavobacteriales</taxon>
        <taxon>Flavobacteriaceae</taxon>
        <taxon>Gelidibacter</taxon>
    </lineage>
</organism>
<dbReference type="Gene3D" id="1.10.10.10">
    <property type="entry name" value="Winged helix-like DNA-binding domain superfamily/Winged helix DNA-binding domain"/>
    <property type="match status" value="1"/>
</dbReference>
<dbReference type="Gene3D" id="3.30.950.30">
    <property type="entry name" value="Schlafen, AAA domain"/>
    <property type="match status" value="1"/>
</dbReference>
<dbReference type="InterPro" id="IPR036388">
    <property type="entry name" value="WH-like_DNA-bd_sf"/>
</dbReference>
<dbReference type="RefSeq" id="WP_182202154.1">
    <property type="nucleotide sequence ID" value="NZ_JACGLT010000001.1"/>
</dbReference>
<evidence type="ECO:0000259" key="1">
    <source>
        <dbReference type="Pfam" id="PF04326"/>
    </source>
</evidence>
<dbReference type="AlphaFoldDB" id="A0A7W2M2C4"/>
<dbReference type="InterPro" id="IPR007421">
    <property type="entry name" value="Schlafen_AlbA_2_dom"/>
</dbReference>
<dbReference type="InterPro" id="IPR038475">
    <property type="entry name" value="RecG_C_sf"/>
</dbReference>
<accession>A0A7W2M2C4</accession>
<feature type="domain" description="Schlafen AlbA-2" evidence="1">
    <location>
        <begin position="14"/>
        <end position="125"/>
    </location>
</feature>
<dbReference type="InterPro" id="IPR036390">
    <property type="entry name" value="WH_DNA-bd_sf"/>
</dbReference>
<dbReference type="Proteomes" id="UP000541857">
    <property type="component" value="Unassembled WGS sequence"/>
</dbReference>
<gene>
    <name evidence="2" type="ORF">H3Z82_01750</name>
</gene>
<dbReference type="PANTHER" id="PTHR30595:SF6">
    <property type="entry name" value="SCHLAFEN ALBA-2 DOMAIN-CONTAINING PROTEIN"/>
    <property type="match status" value="1"/>
</dbReference>
<dbReference type="Gene3D" id="3.30.565.60">
    <property type="match status" value="1"/>
</dbReference>
<sequence>MTETRLQELINQGEGTQLEFKEASIGLNRDAFDSICGFLNRSGGYLVLGVNDNKTITGVQENQVQNILDNIVTSANNPERLNPPYYLSPEVVEINGKKLIVVYVPESSQVHATRGKIFDRNQDGDFNISKNSDLVAQLYLSKQNSYSENQVFPYVQISDFKPSLFDKVRNLARSQQPSHPWLEMDNEELLRSAGLFKRDMKTGKEGFTLAAVLLFGTDVCIQNVLPHHKTDAVLRVTNTDRYDDRDDVRTNIIESYERLMAFIAKHLPEKFTIINGQRVNVRDHLFREIIGNLLVHREYTNPFPAKLIIEENQVRTENWNKPHGSGTIDPANFSPFPKNPVIAKFFKEIGWVDELGSGVRNTYRLLKLYTPGAEPTFTEGDVFKIIIPIEETNEGVTIKGSEETSVEASVEASVQTSGKELLKGVVKSSDKIIKLMLFNKYITIPELAELVEITERSVERNIVKLREQEKIERIGSKKSGYWQVIDR</sequence>
<dbReference type="SUPFAM" id="SSF46785">
    <property type="entry name" value="Winged helix' DNA-binding domain"/>
    <property type="match status" value="1"/>
</dbReference>
<comment type="caution">
    <text evidence="2">The sequence shown here is derived from an EMBL/GenBank/DDBJ whole genome shotgun (WGS) entry which is preliminary data.</text>
</comment>
<dbReference type="Pfam" id="PF04326">
    <property type="entry name" value="SLFN_AlbA_2"/>
    <property type="match status" value="1"/>
</dbReference>
<dbReference type="InterPro" id="IPR038461">
    <property type="entry name" value="Schlafen_AlbA_2_dom_sf"/>
</dbReference>